<dbReference type="KEGG" id="vg:1724970"/>
<accession>O70647</accession>
<feature type="region of interest" description="Disordered" evidence="1">
    <location>
        <begin position="78"/>
        <end position="103"/>
    </location>
</feature>
<proteinExistence type="predicted"/>
<protein>
    <submittedName>
        <fullName evidence="2">Uncharacterized protein</fullName>
    </submittedName>
</protein>
<reference evidence="2" key="1">
    <citation type="journal article" date="1998" name="Virology">
        <title>The simian T-lymphotropic virus STLV-PP1664 from Pan paniscus is distinctly related to HTLV-2 but differs in genomic organization.</title>
        <authorList>
            <person name="Van Brussel M."/>
            <person name="Salemi M."/>
            <person name="Liu H.F."/>
            <person name="Gabriels J."/>
            <person name="Goubau P."/>
            <person name="Desmyter J."/>
            <person name="Vandamme A.M."/>
        </authorList>
    </citation>
    <scope>NUCLEOTIDE SEQUENCE [LARGE SCALE GENOMIC DNA]</scope>
    <source>
        <strain evidence="2">PP1664</strain>
    </source>
</reference>
<dbReference type="GeneID" id="1724970"/>
<evidence type="ECO:0000313" key="2">
    <source>
        <dbReference type="EMBL" id="CAA74907.1"/>
    </source>
</evidence>
<sequence length="113" mass="12934">MPFFSPLSRFRTEPPLWIPSLRVWRLCSSRLVSRFRWALFHPPAPACPSRHLPGAPAHLGPHRWTRCRLSSPIPYPSAPLLPHPENLQDPQGPHSPYHSCLPQDSTRLFPIHA</sequence>
<dbReference type="InterPro" id="IPR008596">
    <property type="entry name" value="P30II"/>
</dbReference>
<organism evidence="2">
    <name type="scientific">Simian T-lymphotropic virus 2</name>
    <dbReference type="NCBI Taxonomy" id="33748"/>
    <lineage>
        <taxon>Viruses</taxon>
        <taxon>Riboviria</taxon>
        <taxon>Pararnavirae</taxon>
        <taxon>Artverviricota</taxon>
        <taxon>Revtraviricetes</taxon>
        <taxon>Ortervirales</taxon>
        <taxon>Retroviridae</taxon>
        <taxon>Orthoretrovirinae</taxon>
        <taxon>Deltaretrovirus</taxon>
        <taxon>Deltaretrovirus priTlym2</taxon>
        <taxon>Primate T-lymphotropic virus 2</taxon>
    </lineage>
</organism>
<name>O70647_9DELA</name>
<dbReference type="EMBL" id="Y14570">
    <property type="protein sequence ID" value="CAA74907.1"/>
    <property type="molecule type" value="Genomic_DNA"/>
</dbReference>
<dbReference type="Pfam" id="PF05599">
    <property type="entry name" value="Deltaretro_Tax"/>
    <property type="match status" value="1"/>
</dbReference>
<dbReference type="RefSeq" id="NP_056913.1">
    <property type="nucleotide sequence ID" value="NC_001815.1"/>
</dbReference>
<dbReference type="Proteomes" id="UP000201934">
    <property type="component" value="Segment"/>
</dbReference>
<evidence type="ECO:0000256" key="1">
    <source>
        <dbReference type="SAM" id="MobiDB-lite"/>
    </source>
</evidence>